<dbReference type="InterPro" id="IPR033900">
    <property type="entry name" value="Gram_neg_porin_domain"/>
</dbReference>
<dbReference type="GO" id="GO:0015288">
    <property type="term" value="F:porin activity"/>
    <property type="evidence" value="ECO:0007669"/>
    <property type="project" value="InterPro"/>
</dbReference>
<feature type="signal peptide" evidence="1">
    <location>
        <begin position="1"/>
        <end position="20"/>
    </location>
</feature>
<dbReference type="EMBL" id="QAAA01000003">
    <property type="protein sequence ID" value="PTN03317.1"/>
    <property type="molecule type" value="Genomic_DNA"/>
</dbReference>
<dbReference type="Proteomes" id="UP000243859">
    <property type="component" value="Unassembled WGS sequence"/>
</dbReference>
<dbReference type="Gene3D" id="2.40.160.10">
    <property type="entry name" value="Porin"/>
    <property type="match status" value="1"/>
</dbReference>
<proteinExistence type="predicted"/>
<dbReference type="RefSeq" id="WP_107891156.1">
    <property type="nucleotide sequence ID" value="NZ_NHSI01000062.1"/>
</dbReference>
<dbReference type="GO" id="GO:0016020">
    <property type="term" value="C:membrane"/>
    <property type="evidence" value="ECO:0007669"/>
    <property type="project" value="InterPro"/>
</dbReference>
<dbReference type="InterPro" id="IPR023614">
    <property type="entry name" value="Porin_dom_sf"/>
</dbReference>
<name>A0A2T5BV06_9RHOB</name>
<feature type="chain" id="PRO_5015688077" evidence="1">
    <location>
        <begin position="21"/>
        <end position="337"/>
    </location>
</feature>
<accession>A0A2T5BV06</accession>
<keyword evidence="4" id="KW-1185">Reference proteome</keyword>
<feature type="domain" description="Porin" evidence="2">
    <location>
        <begin position="7"/>
        <end position="316"/>
    </location>
</feature>
<gene>
    <name evidence="3" type="ORF">C8N32_103160</name>
</gene>
<dbReference type="Pfam" id="PF13609">
    <property type="entry name" value="Porin_4"/>
    <property type="match status" value="1"/>
</dbReference>
<protein>
    <submittedName>
        <fullName evidence="3">Outer membrane protein OmpU</fullName>
    </submittedName>
</protein>
<dbReference type="SUPFAM" id="SSF56935">
    <property type="entry name" value="Porins"/>
    <property type="match status" value="1"/>
</dbReference>
<evidence type="ECO:0000259" key="2">
    <source>
        <dbReference type="Pfam" id="PF13609"/>
    </source>
</evidence>
<keyword evidence="1" id="KW-0732">Signal</keyword>
<dbReference type="OrthoDB" id="7326315at2"/>
<reference evidence="3 4" key="1">
    <citation type="submission" date="2018-04" db="EMBL/GenBank/DDBJ databases">
        <title>Genomic Encyclopedia of Archaeal and Bacterial Type Strains, Phase II (KMG-II): from individual species to whole genera.</title>
        <authorList>
            <person name="Goeker M."/>
        </authorList>
    </citation>
    <scope>NUCLEOTIDE SEQUENCE [LARGE SCALE GENOMIC DNA]</scope>
    <source>
        <strain evidence="3 4">DSM 18064</strain>
    </source>
</reference>
<comment type="caution">
    <text evidence="3">The sequence shown here is derived from an EMBL/GenBank/DDBJ whole genome shotgun (WGS) entry which is preliminary data.</text>
</comment>
<evidence type="ECO:0000313" key="4">
    <source>
        <dbReference type="Proteomes" id="UP000243859"/>
    </source>
</evidence>
<dbReference type="AlphaFoldDB" id="A0A2T5BV06"/>
<evidence type="ECO:0000256" key="1">
    <source>
        <dbReference type="SAM" id="SignalP"/>
    </source>
</evidence>
<sequence>MKKVLFATTALVATAGYAAADITISGSAEMGVVGGERYDYVTEYQDDTLGTVREKVSNDDIQFHNDFTIAVDGTGETDGGLTFGFHVELEESNSPARINGDSSYDNETVFISGAFGTLTLGETDGAYDKRLKEVALAGGSIADDETEHAGFNGNAGLDPYGDEQNLRYDYDFGNFGISASLAQTDDGRKGSDEIWGVGVSYDANLASGMTIGFGLGYQTTDDADVYGVSIYGDFGNGFEAALNYSSLDIDDTGDDDDADHIGIGVAYTMDALTLAANYGKYDFNGDNEAEGFGLIANYDLGGGAVVQFGYGNSDVDFDDADIDVDADSYSLGIAMSF</sequence>
<evidence type="ECO:0000313" key="3">
    <source>
        <dbReference type="EMBL" id="PTN03317.1"/>
    </source>
</evidence>
<organism evidence="3 4">
    <name type="scientific">Rhodovulum imhoffii</name>
    <dbReference type="NCBI Taxonomy" id="365340"/>
    <lineage>
        <taxon>Bacteria</taxon>
        <taxon>Pseudomonadati</taxon>
        <taxon>Pseudomonadota</taxon>
        <taxon>Alphaproteobacteria</taxon>
        <taxon>Rhodobacterales</taxon>
        <taxon>Paracoccaceae</taxon>
        <taxon>Rhodovulum</taxon>
    </lineage>
</organism>